<feature type="compositionally biased region" description="Basic residues" evidence="1">
    <location>
        <begin position="1"/>
        <end position="10"/>
    </location>
</feature>
<feature type="region of interest" description="Disordered" evidence="1">
    <location>
        <begin position="1"/>
        <end position="52"/>
    </location>
</feature>
<protein>
    <submittedName>
        <fullName evidence="2">Uncharacterized protein</fullName>
    </submittedName>
</protein>
<gene>
    <name evidence="2" type="ORF">KIN20_005971</name>
</gene>
<evidence type="ECO:0000313" key="2">
    <source>
        <dbReference type="EMBL" id="KAJ1350232.1"/>
    </source>
</evidence>
<organism evidence="2 3">
    <name type="scientific">Parelaphostrongylus tenuis</name>
    <name type="common">Meningeal worm</name>
    <dbReference type="NCBI Taxonomy" id="148309"/>
    <lineage>
        <taxon>Eukaryota</taxon>
        <taxon>Metazoa</taxon>
        <taxon>Ecdysozoa</taxon>
        <taxon>Nematoda</taxon>
        <taxon>Chromadorea</taxon>
        <taxon>Rhabditida</taxon>
        <taxon>Rhabditina</taxon>
        <taxon>Rhabditomorpha</taxon>
        <taxon>Strongyloidea</taxon>
        <taxon>Metastrongylidae</taxon>
        <taxon>Parelaphostrongylus</taxon>
    </lineage>
</organism>
<dbReference type="AlphaFoldDB" id="A0AAD5QGC9"/>
<dbReference type="EMBL" id="JAHQIW010000817">
    <property type="protein sequence ID" value="KAJ1350232.1"/>
    <property type="molecule type" value="Genomic_DNA"/>
</dbReference>
<comment type="caution">
    <text evidence="2">The sequence shown here is derived from an EMBL/GenBank/DDBJ whole genome shotgun (WGS) entry which is preliminary data.</text>
</comment>
<name>A0AAD5QGC9_PARTN</name>
<evidence type="ECO:0000313" key="3">
    <source>
        <dbReference type="Proteomes" id="UP001196413"/>
    </source>
</evidence>
<proteinExistence type="predicted"/>
<keyword evidence="3" id="KW-1185">Reference proteome</keyword>
<sequence>MTRKRRRNGHRHDSEDRKRSPVKSENATISLERPSTESLSQPVTSRTDDVSDEDVIVIDSQEDVESSPESEVRCWNIPCLT</sequence>
<reference evidence="2" key="1">
    <citation type="submission" date="2021-06" db="EMBL/GenBank/DDBJ databases">
        <title>Parelaphostrongylus tenuis whole genome reference sequence.</title>
        <authorList>
            <person name="Garwood T.J."/>
            <person name="Larsen P.A."/>
            <person name="Fountain-Jones N.M."/>
            <person name="Garbe J.R."/>
            <person name="Macchietto M.G."/>
            <person name="Kania S.A."/>
            <person name="Gerhold R.W."/>
            <person name="Richards J.E."/>
            <person name="Wolf T.M."/>
        </authorList>
    </citation>
    <scope>NUCLEOTIDE SEQUENCE</scope>
    <source>
        <strain evidence="2">MNPRO001-30</strain>
        <tissue evidence="2">Meninges</tissue>
    </source>
</reference>
<evidence type="ECO:0000256" key="1">
    <source>
        <dbReference type="SAM" id="MobiDB-lite"/>
    </source>
</evidence>
<dbReference type="Proteomes" id="UP001196413">
    <property type="component" value="Unassembled WGS sequence"/>
</dbReference>
<accession>A0AAD5QGC9</accession>
<feature type="compositionally biased region" description="Polar residues" evidence="1">
    <location>
        <begin position="36"/>
        <end position="45"/>
    </location>
</feature>